<gene>
    <name evidence="2" type="ORF">DXC31_19415</name>
</gene>
<keyword evidence="1" id="KW-1133">Transmembrane helix</keyword>
<protein>
    <submittedName>
        <fullName evidence="2">ABC transporter permease</fullName>
    </submittedName>
</protein>
<evidence type="ECO:0000256" key="1">
    <source>
        <dbReference type="SAM" id="Phobius"/>
    </source>
</evidence>
<organism evidence="2 3">
    <name type="scientific">Mediterraneibacter gnavus</name>
    <name type="common">Ruminococcus gnavus</name>
    <dbReference type="NCBI Taxonomy" id="33038"/>
    <lineage>
        <taxon>Bacteria</taxon>
        <taxon>Bacillati</taxon>
        <taxon>Bacillota</taxon>
        <taxon>Clostridia</taxon>
        <taxon>Lachnospirales</taxon>
        <taxon>Lachnospiraceae</taxon>
        <taxon>Mediterraneibacter</taxon>
    </lineage>
</organism>
<keyword evidence="1" id="KW-0812">Transmembrane</keyword>
<dbReference type="EMBL" id="QSSX01000189">
    <property type="protein sequence ID" value="RGM11296.1"/>
    <property type="molecule type" value="Genomic_DNA"/>
</dbReference>
<accession>A0A3E4UL48</accession>
<dbReference type="AlphaFoldDB" id="A0A3E4UL48"/>
<evidence type="ECO:0000313" key="2">
    <source>
        <dbReference type="EMBL" id="RGM11296.1"/>
    </source>
</evidence>
<evidence type="ECO:0000313" key="3">
    <source>
        <dbReference type="Proteomes" id="UP000260808"/>
    </source>
</evidence>
<feature type="non-terminal residue" evidence="2">
    <location>
        <position position="257"/>
    </location>
</feature>
<keyword evidence="1" id="KW-0472">Membrane</keyword>
<proteinExistence type="predicted"/>
<feature type="transmembrane region" description="Helical" evidence="1">
    <location>
        <begin position="18"/>
        <end position="37"/>
    </location>
</feature>
<comment type="caution">
    <text evidence="2">The sequence shown here is derived from an EMBL/GenBank/DDBJ whole genome shotgun (WGS) entry which is preliminary data.</text>
</comment>
<name>A0A3E4UL48_MEDGN</name>
<reference evidence="2 3" key="1">
    <citation type="submission" date="2018-08" db="EMBL/GenBank/DDBJ databases">
        <title>A genome reference for cultivated species of the human gut microbiota.</title>
        <authorList>
            <person name="Zou Y."/>
            <person name="Xue W."/>
            <person name="Luo G."/>
        </authorList>
    </citation>
    <scope>NUCLEOTIDE SEQUENCE [LARGE SCALE GENOMIC DNA]</scope>
    <source>
        <strain evidence="2 3">TF01-20-2</strain>
    </source>
</reference>
<sequence length="257" mass="29352">MIWKRAIRYVTRKRSKCLLLFMMLFIIGVFILSTLTVKRTLRVSEEHLRESLGGSFEINVKYSKDNPYYHEEEVEENGAKDILMYSTKQLSSDLIKRIEEIEGVKFCNGTTETLCQVEGIQSIQGTIALDEEFKNLKKMVATNDSKTNEDFISGKVKLIEGRPLTSKEQGAVLLSREIAELNRVNVDDKIIILDSSGKSVPVTVVGIFEPQIDEKALDMVTAYDKLQNRIYTDLKTLLNVEKQDYIYGYDKNTGNDK</sequence>
<dbReference type="Proteomes" id="UP000260808">
    <property type="component" value="Unassembled WGS sequence"/>
</dbReference>